<evidence type="ECO:0000313" key="1">
    <source>
        <dbReference type="EMBL" id="GIY08200.1"/>
    </source>
</evidence>
<dbReference type="EMBL" id="BPLR01006211">
    <property type="protein sequence ID" value="GIY08200.1"/>
    <property type="molecule type" value="Genomic_DNA"/>
</dbReference>
<dbReference type="Proteomes" id="UP001054945">
    <property type="component" value="Unassembled WGS sequence"/>
</dbReference>
<sequence length="78" mass="9126">MNVNLSLLRRLAIAYINDLAGLLAQPWAPAPNYYTWMRHMREEVQPQGNQAFFYRPDFVQCKRIQESRCEAEGQPSLL</sequence>
<reference evidence="1 2" key="1">
    <citation type="submission" date="2021-06" db="EMBL/GenBank/DDBJ databases">
        <title>Caerostris extrusa draft genome.</title>
        <authorList>
            <person name="Kono N."/>
            <person name="Arakawa K."/>
        </authorList>
    </citation>
    <scope>NUCLEOTIDE SEQUENCE [LARGE SCALE GENOMIC DNA]</scope>
</reference>
<accession>A0AAV4QGF8</accession>
<protein>
    <submittedName>
        <fullName evidence="1">Uncharacterized protein</fullName>
    </submittedName>
</protein>
<evidence type="ECO:0000313" key="2">
    <source>
        <dbReference type="Proteomes" id="UP001054945"/>
    </source>
</evidence>
<gene>
    <name evidence="1" type="ORF">CEXT_288711</name>
</gene>
<dbReference type="AlphaFoldDB" id="A0AAV4QGF8"/>
<comment type="caution">
    <text evidence="1">The sequence shown here is derived from an EMBL/GenBank/DDBJ whole genome shotgun (WGS) entry which is preliminary data.</text>
</comment>
<organism evidence="1 2">
    <name type="scientific">Caerostris extrusa</name>
    <name type="common">Bark spider</name>
    <name type="synonym">Caerostris bankana</name>
    <dbReference type="NCBI Taxonomy" id="172846"/>
    <lineage>
        <taxon>Eukaryota</taxon>
        <taxon>Metazoa</taxon>
        <taxon>Ecdysozoa</taxon>
        <taxon>Arthropoda</taxon>
        <taxon>Chelicerata</taxon>
        <taxon>Arachnida</taxon>
        <taxon>Araneae</taxon>
        <taxon>Araneomorphae</taxon>
        <taxon>Entelegynae</taxon>
        <taxon>Araneoidea</taxon>
        <taxon>Araneidae</taxon>
        <taxon>Caerostris</taxon>
    </lineage>
</organism>
<name>A0AAV4QGF8_CAEEX</name>
<proteinExistence type="predicted"/>
<keyword evidence="2" id="KW-1185">Reference proteome</keyword>